<dbReference type="Gene3D" id="3.40.50.1820">
    <property type="entry name" value="alpha/beta hydrolase"/>
    <property type="match status" value="1"/>
</dbReference>
<dbReference type="InterPro" id="IPR022742">
    <property type="entry name" value="Hydrolase_4"/>
</dbReference>
<dbReference type="InterPro" id="IPR052920">
    <property type="entry name" value="DNA-binding_regulatory"/>
</dbReference>
<gene>
    <name evidence="3" type="ORF">BI350_12035</name>
</gene>
<evidence type="ECO:0000313" key="3">
    <source>
        <dbReference type="EMBL" id="AOV08189.1"/>
    </source>
</evidence>
<name>A0A1D8JHJ6_9BACL</name>
<dbReference type="Proteomes" id="UP000185746">
    <property type="component" value="Chromosome"/>
</dbReference>
<dbReference type="Pfam" id="PF12146">
    <property type="entry name" value="Hydrolase_4"/>
    <property type="match status" value="1"/>
</dbReference>
<sequence>MKRRMLYLTSIFSSAIAAIVTLLGIFSSNRLMYLKLKDPDVIVQREVLAKRFDEKWYEAVDKEELWIQSPNDYLLHAIFLKPLQTNRTVIICHGVTENKINSFKYARLFERLGFNSVIYDHRRHGESGGKTTSFGFYEKSDLQAIVQFIRKKIGQHAILGIHGESMGAATTILYAGTYKDEADFHVVDCPFSDFTEQALHVLRRETPFRTTMVLRIANLFLKMRDGYTLKLISPKEVIANVQKPMLFIHSLEDDFILPYMTEELYEKKTGPKMLKIFEKGAHAKSFNDNAEEYEKTVQEFLQKFVN</sequence>
<feature type="domain" description="Serine aminopeptidase S33" evidence="2">
    <location>
        <begin position="86"/>
        <end position="197"/>
    </location>
</feature>
<dbReference type="AlphaFoldDB" id="A0A1D8JHJ6"/>
<reference evidence="3 4" key="1">
    <citation type="submission" date="2016-09" db="EMBL/GenBank/DDBJ databases">
        <title>Complete genome sequence of the Lysinibacillus sphaericus LMG 22257, a specie of Bacillus with ureolytic activity that can effectively biodeposit calcium carbonate.</title>
        <authorList>
            <person name="Yan W."/>
        </authorList>
    </citation>
    <scope>NUCLEOTIDE SEQUENCE [LARGE SCALE GENOMIC DNA]</scope>
    <source>
        <strain evidence="3 4">LMG 22257</strain>
    </source>
</reference>
<accession>A0A1D8JHJ6</accession>
<feature type="transmembrane region" description="Helical" evidence="1">
    <location>
        <begin position="6"/>
        <end position="26"/>
    </location>
</feature>
<keyword evidence="4" id="KW-1185">Reference proteome</keyword>
<dbReference type="PANTHER" id="PTHR43358">
    <property type="entry name" value="ALPHA/BETA-HYDROLASE"/>
    <property type="match status" value="1"/>
</dbReference>
<keyword evidence="1" id="KW-0472">Membrane</keyword>
<dbReference type="SUPFAM" id="SSF53474">
    <property type="entry name" value="alpha/beta-Hydrolases"/>
    <property type="match status" value="1"/>
</dbReference>
<keyword evidence="1" id="KW-0812">Transmembrane</keyword>
<dbReference type="InterPro" id="IPR029058">
    <property type="entry name" value="AB_hydrolase_fold"/>
</dbReference>
<dbReference type="KEGG" id="surl:BI350_12035"/>
<proteinExistence type="predicted"/>
<organism evidence="3 4">
    <name type="scientific">Sporosarcina ureilytica</name>
    <dbReference type="NCBI Taxonomy" id="298596"/>
    <lineage>
        <taxon>Bacteria</taxon>
        <taxon>Bacillati</taxon>
        <taxon>Bacillota</taxon>
        <taxon>Bacilli</taxon>
        <taxon>Bacillales</taxon>
        <taxon>Caryophanaceae</taxon>
        <taxon>Sporosarcina</taxon>
    </lineage>
</organism>
<evidence type="ECO:0000313" key="4">
    <source>
        <dbReference type="Proteomes" id="UP000185746"/>
    </source>
</evidence>
<dbReference type="EMBL" id="CP017560">
    <property type="protein sequence ID" value="AOV08189.1"/>
    <property type="molecule type" value="Genomic_DNA"/>
</dbReference>
<protein>
    <recommendedName>
        <fullName evidence="2">Serine aminopeptidase S33 domain-containing protein</fullName>
    </recommendedName>
</protein>
<evidence type="ECO:0000256" key="1">
    <source>
        <dbReference type="SAM" id="Phobius"/>
    </source>
</evidence>
<keyword evidence="1" id="KW-1133">Transmembrane helix</keyword>
<dbReference type="PANTHER" id="PTHR43358:SF5">
    <property type="entry name" value="EXPORTED PROTEIN"/>
    <property type="match status" value="1"/>
</dbReference>
<evidence type="ECO:0000259" key="2">
    <source>
        <dbReference type="Pfam" id="PF12146"/>
    </source>
</evidence>
<dbReference type="RefSeq" id="WP_075528340.1">
    <property type="nucleotide sequence ID" value="NZ_CP017560.1"/>
</dbReference>